<keyword evidence="3" id="KW-1185">Reference proteome</keyword>
<dbReference type="HOGENOM" id="CLU_1460437_0_0_11"/>
<feature type="transmembrane region" description="Helical" evidence="1">
    <location>
        <begin position="45"/>
        <end position="62"/>
    </location>
</feature>
<keyword evidence="1" id="KW-0812">Transmembrane</keyword>
<feature type="transmembrane region" description="Helical" evidence="1">
    <location>
        <begin position="128"/>
        <end position="148"/>
    </location>
</feature>
<name>D3PZN9_STANL</name>
<feature type="transmembrane region" description="Helical" evidence="1">
    <location>
        <begin position="67"/>
        <end position="86"/>
    </location>
</feature>
<proteinExistence type="predicted"/>
<evidence type="ECO:0000313" key="2">
    <source>
        <dbReference type="EMBL" id="ADD43576.1"/>
    </source>
</evidence>
<keyword evidence="1" id="KW-0472">Membrane</keyword>
<dbReference type="EMBL" id="CP001778">
    <property type="protein sequence ID" value="ADD43576.1"/>
    <property type="molecule type" value="Genomic_DNA"/>
</dbReference>
<evidence type="ECO:0000313" key="3">
    <source>
        <dbReference type="Proteomes" id="UP000000844"/>
    </source>
</evidence>
<protein>
    <submittedName>
        <fullName evidence="2">Uncharacterized protein</fullName>
    </submittedName>
</protein>
<dbReference type="Proteomes" id="UP000000844">
    <property type="component" value="Chromosome"/>
</dbReference>
<dbReference type="AlphaFoldDB" id="D3PZN9"/>
<feature type="transmembrane region" description="Helical" evidence="1">
    <location>
        <begin position="21"/>
        <end position="39"/>
    </location>
</feature>
<reference evidence="2 3" key="1">
    <citation type="journal article" date="2009" name="Stand. Genomic Sci.">
        <title>Complete genome sequence of Stackebrandtia nassauensis type strain (LLR-40K-21).</title>
        <authorList>
            <person name="Munk C."/>
            <person name="Lapidus A."/>
            <person name="Copeland A."/>
            <person name="Jando M."/>
            <person name="Mayilraj S."/>
            <person name="Glavina Del Rio T."/>
            <person name="Nolan M."/>
            <person name="Chen F."/>
            <person name="Lucas S."/>
            <person name="Tice H."/>
            <person name="Cheng J.F."/>
            <person name="Han C."/>
            <person name="Detter J.C."/>
            <person name="Bruce D."/>
            <person name="Goodwin L."/>
            <person name="Chain P."/>
            <person name="Pitluck S."/>
            <person name="Goker M."/>
            <person name="Ovchinikova G."/>
            <person name="Pati A."/>
            <person name="Ivanova N."/>
            <person name="Mavromatis K."/>
            <person name="Chen A."/>
            <person name="Palaniappan K."/>
            <person name="Land M."/>
            <person name="Hauser L."/>
            <person name="Chang Y.J."/>
            <person name="Jeffries C.D."/>
            <person name="Bristow J."/>
            <person name="Eisen J.A."/>
            <person name="Markowitz V."/>
            <person name="Hugenholtz P."/>
            <person name="Kyrpides N.C."/>
            <person name="Klenk H.P."/>
        </authorList>
    </citation>
    <scope>NUCLEOTIDE SEQUENCE [LARGE SCALE GENOMIC DNA]</scope>
    <source>
        <strain evidence="3">DSM 44728 / CIP 108903 / NRRL B-16338 / NBRC 102104 / LLR-40K-21</strain>
    </source>
</reference>
<feature type="transmembrane region" description="Helical" evidence="1">
    <location>
        <begin position="92"/>
        <end position="116"/>
    </location>
</feature>
<sequence length="185" mass="19484">MTVTWWGWLVRQARRALSFGFGLRLGIAGSGALALWLAVPQLNHWGWYAFLIGTLPLVAALAPAKPFATLVQLQAVVMLLVNGYLVEEISPLVAIGVGVCCYLLHACAAMAALWRVDTVAESRVWQGWLARIGGVVTVSAVLAGVVVAVSGQPIEGPPALMAAAAACLALAVVSGVAWLYHRRSS</sequence>
<dbReference type="STRING" id="446470.Snas_3921"/>
<dbReference type="KEGG" id="sna:Snas_3921"/>
<keyword evidence="1" id="KW-1133">Transmembrane helix</keyword>
<accession>D3PZN9</accession>
<evidence type="ECO:0000256" key="1">
    <source>
        <dbReference type="SAM" id="Phobius"/>
    </source>
</evidence>
<gene>
    <name evidence="2" type="ordered locus">Snas_3921</name>
</gene>
<organism evidence="2 3">
    <name type="scientific">Stackebrandtia nassauensis (strain DSM 44728 / CIP 108903 / NRRL B-16338 / NBRC 102104 / LLR-40K-21)</name>
    <dbReference type="NCBI Taxonomy" id="446470"/>
    <lineage>
        <taxon>Bacteria</taxon>
        <taxon>Bacillati</taxon>
        <taxon>Actinomycetota</taxon>
        <taxon>Actinomycetes</taxon>
        <taxon>Glycomycetales</taxon>
        <taxon>Glycomycetaceae</taxon>
        <taxon>Stackebrandtia</taxon>
    </lineage>
</organism>
<dbReference type="RefSeq" id="WP_013019147.1">
    <property type="nucleotide sequence ID" value="NC_013947.1"/>
</dbReference>
<feature type="transmembrane region" description="Helical" evidence="1">
    <location>
        <begin position="160"/>
        <end position="180"/>
    </location>
</feature>